<accession>A0ABS3DYL4</accession>
<dbReference type="SUPFAM" id="SSF47413">
    <property type="entry name" value="lambda repressor-like DNA-binding domains"/>
    <property type="match status" value="1"/>
</dbReference>
<protein>
    <submittedName>
        <fullName evidence="3">Helix-turn-helix transcriptional regulator</fullName>
    </submittedName>
</protein>
<keyword evidence="1" id="KW-0238">DNA-binding</keyword>
<keyword evidence="4" id="KW-1185">Reference proteome</keyword>
<evidence type="ECO:0000259" key="2">
    <source>
        <dbReference type="PROSITE" id="PS50943"/>
    </source>
</evidence>
<dbReference type="PANTHER" id="PTHR46797">
    <property type="entry name" value="HTH-TYPE TRANSCRIPTIONAL REGULATOR"/>
    <property type="match status" value="1"/>
</dbReference>
<evidence type="ECO:0000313" key="4">
    <source>
        <dbReference type="Proteomes" id="UP000663970"/>
    </source>
</evidence>
<dbReference type="InterPro" id="IPR010982">
    <property type="entry name" value="Lambda_DNA-bd_dom_sf"/>
</dbReference>
<feature type="domain" description="HTH cro/C1-type" evidence="2">
    <location>
        <begin position="17"/>
        <end position="71"/>
    </location>
</feature>
<gene>
    <name evidence="3" type="ORF">JF544_14205</name>
</gene>
<comment type="caution">
    <text evidence="3">The sequence shown here is derived from an EMBL/GenBank/DDBJ whole genome shotgun (WGS) entry which is preliminary data.</text>
</comment>
<dbReference type="PROSITE" id="PS50943">
    <property type="entry name" value="HTH_CROC1"/>
    <property type="match status" value="1"/>
</dbReference>
<sequence>MDKEYDKEVRAAVGKQIKALRLEKGLSQEEFAFQVGIDRTYVSFIERGVRSPRIPVIYRIAYVLGVSPGELLVEINKTPD</sequence>
<dbReference type="InterPro" id="IPR001387">
    <property type="entry name" value="Cro/C1-type_HTH"/>
</dbReference>
<name>A0ABS3DYL4_9BACI</name>
<reference evidence="3 4" key="1">
    <citation type="submission" date="2020-12" db="EMBL/GenBank/DDBJ databases">
        <title>Oil enriched cultivation method for isolating marine PHA-producing bacteria.</title>
        <authorList>
            <person name="Zheng W."/>
            <person name="Yu S."/>
            <person name="Huang Y."/>
        </authorList>
    </citation>
    <scope>NUCLEOTIDE SEQUENCE [LARGE SCALE GENOMIC DNA]</scope>
    <source>
        <strain evidence="3 4">SY-2-6</strain>
    </source>
</reference>
<dbReference type="Proteomes" id="UP000663970">
    <property type="component" value="Unassembled WGS sequence"/>
</dbReference>
<dbReference type="SMART" id="SM00530">
    <property type="entry name" value="HTH_XRE"/>
    <property type="match status" value="1"/>
</dbReference>
<evidence type="ECO:0000313" key="3">
    <source>
        <dbReference type="EMBL" id="MBN8236417.1"/>
    </source>
</evidence>
<evidence type="ECO:0000256" key="1">
    <source>
        <dbReference type="ARBA" id="ARBA00023125"/>
    </source>
</evidence>
<dbReference type="CDD" id="cd00093">
    <property type="entry name" value="HTH_XRE"/>
    <property type="match status" value="1"/>
</dbReference>
<dbReference type="InterPro" id="IPR050807">
    <property type="entry name" value="TransReg_Diox_bact_type"/>
</dbReference>
<dbReference type="EMBL" id="JAEKJY010000004">
    <property type="protein sequence ID" value="MBN8236417.1"/>
    <property type="molecule type" value="Genomic_DNA"/>
</dbReference>
<dbReference type="Pfam" id="PF01381">
    <property type="entry name" value="HTH_3"/>
    <property type="match status" value="1"/>
</dbReference>
<organism evidence="3 4">
    <name type="scientific">Halobacillus kuroshimensis</name>
    <dbReference type="NCBI Taxonomy" id="302481"/>
    <lineage>
        <taxon>Bacteria</taxon>
        <taxon>Bacillati</taxon>
        <taxon>Bacillota</taxon>
        <taxon>Bacilli</taxon>
        <taxon>Bacillales</taxon>
        <taxon>Bacillaceae</taxon>
        <taxon>Halobacillus</taxon>
    </lineage>
</organism>
<dbReference type="PANTHER" id="PTHR46797:SF1">
    <property type="entry name" value="METHYLPHOSPHONATE SYNTHASE"/>
    <property type="match status" value="1"/>
</dbReference>
<dbReference type="RefSeq" id="WP_206934862.1">
    <property type="nucleotide sequence ID" value="NZ_JAEKJY010000004.1"/>
</dbReference>
<dbReference type="Gene3D" id="1.10.260.40">
    <property type="entry name" value="lambda repressor-like DNA-binding domains"/>
    <property type="match status" value="1"/>
</dbReference>
<proteinExistence type="predicted"/>